<dbReference type="KEGG" id="pte:PTT_05908"/>
<dbReference type="Gene3D" id="3.40.50.300">
    <property type="entry name" value="P-loop containing nucleotide triphosphate hydrolases"/>
    <property type="match status" value="1"/>
</dbReference>
<gene>
    <name evidence="2" type="ORF">PTT_05908</name>
</gene>
<dbReference type="InterPro" id="IPR027417">
    <property type="entry name" value="P-loop_NTPase"/>
</dbReference>
<dbReference type="InterPro" id="IPR051055">
    <property type="entry name" value="PIF1_helicase"/>
</dbReference>
<sequence length="239" mass="26098">MASVAGAQPPPGPPPGGHPPGSPLPSSPWLGPVPPTRKCSRRTCAHYLTAPEDLKADGSDYYAQCFRCRGSTKILTAKRRRMDATTAGVLAEPGGSIDRSSSSIQLNLPFAGVNVILVGDFYQLPPVAEKSLFNTTKTQNPNQLLGQALYRLFNQTITLDVVKRQQASFEDAIRIYSLKDNIKAFNHYRLRQLKRPVLLVNASHTGGTAAENANTDEARNLHKDIPISINARIMLRDNL</sequence>
<accession>E3RF95</accession>
<evidence type="ECO:0000313" key="3">
    <source>
        <dbReference type="Proteomes" id="UP000001067"/>
    </source>
</evidence>
<evidence type="ECO:0000256" key="1">
    <source>
        <dbReference type="SAM" id="MobiDB-lite"/>
    </source>
</evidence>
<dbReference type="PANTHER" id="PTHR47642">
    <property type="entry name" value="ATP-DEPENDENT DNA HELICASE"/>
    <property type="match status" value="1"/>
</dbReference>
<dbReference type="STRING" id="861557.E3RF95"/>
<dbReference type="HOGENOM" id="CLU_1161658_0_0_1"/>
<proteinExistence type="predicted"/>
<organism evidence="3">
    <name type="scientific">Pyrenophora teres f. teres (strain 0-1)</name>
    <name type="common">Barley net blotch fungus</name>
    <name type="synonym">Drechslera teres f. teres</name>
    <dbReference type="NCBI Taxonomy" id="861557"/>
    <lineage>
        <taxon>Eukaryota</taxon>
        <taxon>Fungi</taxon>
        <taxon>Dikarya</taxon>
        <taxon>Ascomycota</taxon>
        <taxon>Pezizomycotina</taxon>
        <taxon>Dothideomycetes</taxon>
        <taxon>Pleosporomycetidae</taxon>
        <taxon>Pleosporales</taxon>
        <taxon>Pleosporineae</taxon>
        <taxon>Pleosporaceae</taxon>
        <taxon>Pyrenophora</taxon>
    </lineage>
</organism>
<dbReference type="OrthoDB" id="3793714at2759"/>
<reference evidence="2 3" key="1">
    <citation type="journal article" date="2010" name="Genome Biol.">
        <title>A first genome assembly of the barley fungal pathogen Pyrenophora teres f. teres.</title>
        <authorList>
            <person name="Ellwood S.R."/>
            <person name="Liu Z."/>
            <person name="Syme R.A."/>
            <person name="Lai Z."/>
            <person name="Hane J.K."/>
            <person name="Keiper F."/>
            <person name="Moffat C.S."/>
            <person name="Oliver R.P."/>
            <person name="Friesen T.L."/>
        </authorList>
    </citation>
    <scope>NUCLEOTIDE SEQUENCE [LARGE SCALE GENOMIC DNA]</scope>
    <source>
        <strain evidence="2 3">0-1</strain>
    </source>
</reference>
<dbReference type="eggNOG" id="ENOG502SVS8">
    <property type="taxonomic scope" value="Eukaryota"/>
</dbReference>
<evidence type="ECO:0000313" key="2">
    <source>
        <dbReference type="EMBL" id="EFQ95604.1"/>
    </source>
</evidence>
<protein>
    <submittedName>
        <fullName evidence="2">Uncharacterized protein</fullName>
    </submittedName>
</protein>
<name>E3RF95_PYRTT</name>
<keyword evidence="3" id="KW-1185">Reference proteome</keyword>
<dbReference type="EMBL" id="GL532669">
    <property type="protein sequence ID" value="EFQ95604.1"/>
    <property type="molecule type" value="Genomic_DNA"/>
</dbReference>
<dbReference type="Proteomes" id="UP000001067">
    <property type="component" value="Unassembled WGS sequence"/>
</dbReference>
<dbReference type="SUPFAM" id="SSF52540">
    <property type="entry name" value="P-loop containing nucleoside triphosphate hydrolases"/>
    <property type="match status" value="1"/>
</dbReference>
<feature type="compositionally biased region" description="Pro residues" evidence="1">
    <location>
        <begin position="8"/>
        <end position="33"/>
    </location>
</feature>
<feature type="region of interest" description="Disordered" evidence="1">
    <location>
        <begin position="1"/>
        <end position="33"/>
    </location>
</feature>
<dbReference type="AlphaFoldDB" id="E3RF95"/>